<evidence type="ECO:0000313" key="2">
    <source>
        <dbReference type="EMBL" id="KAG5845727.1"/>
    </source>
</evidence>
<evidence type="ECO:0000256" key="1">
    <source>
        <dbReference type="SAM" id="MobiDB-lite"/>
    </source>
</evidence>
<protein>
    <submittedName>
        <fullName evidence="2">Uncharacterized protein</fullName>
    </submittedName>
</protein>
<evidence type="ECO:0000313" key="3">
    <source>
        <dbReference type="Proteomes" id="UP001044222"/>
    </source>
</evidence>
<sequence>MTHAKRFAGIPMSKTMREICKEEDYAFLEKVEDSRDKGAEQDKLEEEKMREHHEERIRRSQERKQKEEERQRELEEMRKQKEQEWKSHVAELAAEREGALKERALRLREFRSFQRKVHEKEMDLGQGNGCEKIECD</sequence>
<keyword evidence="3" id="KW-1185">Reference proteome</keyword>
<dbReference type="EMBL" id="JAFIRN010000007">
    <property type="protein sequence ID" value="KAG5845727.1"/>
    <property type="molecule type" value="Genomic_DNA"/>
</dbReference>
<dbReference type="Proteomes" id="UP001044222">
    <property type="component" value="Chromosome 7"/>
</dbReference>
<proteinExistence type="predicted"/>
<feature type="region of interest" description="Disordered" evidence="1">
    <location>
        <begin position="31"/>
        <end position="87"/>
    </location>
</feature>
<gene>
    <name evidence="2" type="ORF">ANANG_G00142310</name>
</gene>
<accession>A0A9D3S0B0</accession>
<name>A0A9D3S0B0_ANGAN</name>
<comment type="caution">
    <text evidence="2">The sequence shown here is derived from an EMBL/GenBank/DDBJ whole genome shotgun (WGS) entry which is preliminary data.</text>
</comment>
<reference evidence="2" key="1">
    <citation type="submission" date="2021-01" db="EMBL/GenBank/DDBJ databases">
        <title>A chromosome-scale assembly of European eel, Anguilla anguilla.</title>
        <authorList>
            <person name="Henkel C."/>
            <person name="Jong-Raadsen S.A."/>
            <person name="Dufour S."/>
            <person name="Weltzien F.-A."/>
            <person name="Palstra A.P."/>
            <person name="Pelster B."/>
            <person name="Spaink H.P."/>
            <person name="Van Den Thillart G.E."/>
            <person name="Jansen H."/>
            <person name="Zahm M."/>
            <person name="Klopp C."/>
            <person name="Cedric C."/>
            <person name="Louis A."/>
            <person name="Berthelot C."/>
            <person name="Parey E."/>
            <person name="Roest Crollius H."/>
            <person name="Montfort J."/>
            <person name="Robinson-Rechavi M."/>
            <person name="Bucao C."/>
            <person name="Bouchez O."/>
            <person name="Gislard M."/>
            <person name="Lluch J."/>
            <person name="Milhes M."/>
            <person name="Lampietro C."/>
            <person name="Lopez Roques C."/>
            <person name="Donnadieu C."/>
            <person name="Braasch I."/>
            <person name="Desvignes T."/>
            <person name="Postlethwait J."/>
            <person name="Bobe J."/>
            <person name="Guiguen Y."/>
            <person name="Dirks R."/>
        </authorList>
    </citation>
    <scope>NUCLEOTIDE SEQUENCE</scope>
    <source>
        <strain evidence="2">Tag_6206</strain>
        <tissue evidence="2">Liver</tissue>
    </source>
</reference>
<dbReference type="AlphaFoldDB" id="A0A9D3S0B0"/>
<organism evidence="2 3">
    <name type="scientific">Anguilla anguilla</name>
    <name type="common">European freshwater eel</name>
    <name type="synonym">Muraena anguilla</name>
    <dbReference type="NCBI Taxonomy" id="7936"/>
    <lineage>
        <taxon>Eukaryota</taxon>
        <taxon>Metazoa</taxon>
        <taxon>Chordata</taxon>
        <taxon>Craniata</taxon>
        <taxon>Vertebrata</taxon>
        <taxon>Euteleostomi</taxon>
        <taxon>Actinopterygii</taxon>
        <taxon>Neopterygii</taxon>
        <taxon>Teleostei</taxon>
        <taxon>Anguilliformes</taxon>
        <taxon>Anguillidae</taxon>
        <taxon>Anguilla</taxon>
    </lineage>
</organism>